<evidence type="ECO:0000256" key="3">
    <source>
        <dbReference type="SAM" id="Phobius"/>
    </source>
</evidence>
<sequence>MDKRKAGLFLGICALLMAFGSMLLSAKIQGSLDVDVQQVHFSGAKGAQMRALLFRPAGATALHKAPAILAVHGYLNNAEIQANFATEFARRGYVVLAPDQRGHGGSDPTSFADGFGGPDALAYLRSLPFVDRDNIGLEGHSMGGWAVLAAAKAYPNGYKSLVLEGSSVGAPFAPAGTRTFPRNLLVVFGTRDEFGGLMWGAEAPLRTGATEKARTTFGTGTAPVVAGQLYGRIEEGTARKLLTPSVSHAWLHQSATGITPAIDWFGQTLRGGRTIPADRQVWYWREAGNLLALIMIPLSIAGFLAAAGVAFARVRPLANDGIPTTTSGRDIALLAVVPALLYIPACMAVEAMLGQNSLFRQTFSNQYAGWAFLCSLLSLAVLRRRHALVWTDGVARALGMALLALIPAYLLIFAMGRLFHVNPSWWIVTIRPLTMDRARDFLVYAPFFILSCATSLRLLDDIRPLMKGSLVSALGEAALALSGGFVLFLAAQYGTLAATGQLLLPQQGLLVIPAINFAVLLLFVAILGVFSQRFTGSTLPGGIAAGLFLTWTLTATQPIGV</sequence>
<dbReference type="PRINTS" id="PR00111">
    <property type="entry name" value="ABHYDROLASE"/>
</dbReference>
<dbReference type="PANTHER" id="PTHR22946">
    <property type="entry name" value="DIENELACTONE HYDROLASE DOMAIN-CONTAINING PROTEIN-RELATED"/>
    <property type="match status" value="1"/>
</dbReference>
<keyword evidence="6" id="KW-1185">Reference proteome</keyword>
<dbReference type="PANTHER" id="PTHR22946:SF9">
    <property type="entry name" value="POLYKETIDE TRANSFERASE AF380"/>
    <property type="match status" value="1"/>
</dbReference>
<feature type="transmembrane region" description="Helical" evidence="3">
    <location>
        <begin position="471"/>
        <end position="490"/>
    </location>
</feature>
<dbReference type="InterPro" id="IPR022742">
    <property type="entry name" value="Hydrolase_4"/>
</dbReference>
<dbReference type="InterPro" id="IPR029058">
    <property type="entry name" value="AB_hydrolase_fold"/>
</dbReference>
<feature type="transmembrane region" description="Helical" evidence="3">
    <location>
        <begin position="394"/>
        <end position="416"/>
    </location>
</feature>
<evidence type="ECO:0000259" key="4">
    <source>
        <dbReference type="Pfam" id="PF12146"/>
    </source>
</evidence>
<feature type="domain" description="Serine aminopeptidase S33" evidence="4">
    <location>
        <begin position="67"/>
        <end position="171"/>
    </location>
</feature>
<dbReference type="Proteomes" id="UP001267638">
    <property type="component" value="Unassembled WGS sequence"/>
</dbReference>
<protein>
    <submittedName>
        <fullName evidence="5">Pimeloyl-ACP methyl ester carboxylesterase</fullName>
    </submittedName>
</protein>
<dbReference type="SUPFAM" id="SSF53474">
    <property type="entry name" value="alpha/beta-Hydrolases"/>
    <property type="match status" value="1"/>
</dbReference>
<feature type="transmembrane region" description="Helical" evidence="3">
    <location>
        <begin position="365"/>
        <end position="382"/>
    </location>
</feature>
<keyword evidence="1" id="KW-0378">Hydrolase</keyword>
<dbReference type="Gene3D" id="3.40.50.1820">
    <property type="entry name" value="alpha/beta hydrolase"/>
    <property type="match status" value="1"/>
</dbReference>
<proteinExistence type="inferred from homology"/>
<dbReference type="EMBL" id="JAVDWV010000034">
    <property type="protein sequence ID" value="MDR7157228.1"/>
    <property type="molecule type" value="Genomic_DNA"/>
</dbReference>
<feature type="transmembrane region" description="Helical" evidence="3">
    <location>
        <begin position="290"/>
        <end position="311"/>
    </location>
</feature>
<organism evidence="5 6">
    <name type="scientific">Sphingobium xenophagum</name>
    <dbReference type="NCBI Taxonomy" id="121428"/>
    <lineage>
        <taxon>Bacteria</taxon>
        <taxon>Pseudomonadati</taxon>
        <taxon>Pseudomonadota</taxon>
        <taxon>Alphaproteobacteria</taxon>
        <taxon>Sphingomonadales</taxon>
        <taxon>Sphingomonadaceae</taxon>
        <taxon>Sphingobium</taxon>
    </lineage>
</organism>
<dbReference type="InterPro" id="IPR000073">
    <property type="entry name" value="AB_hydrolase_1"/>
</dbReference>
<keyword evidence="3" id="KW-0472">Membrane</keyword>
<feature type="transmembrane region" description="Helical" evidence="3">
    <location>
        <begin position="510"/>
        <end position="530"/>
    </location>
</feature>
<comment type="similarity">
    <text evidence="2">Belongs to the AB hydrolase superfamily. FUS2 hydrolase family.</text>
</comment>
<comment type="caution">
    <text evidence="5">The sequence shown here is derived from an EMBL/GenBank/DDBJ whole genome shotgun (WGS) entry which is preliminary data.</text>
</comment>
<evidence type="ECO:0000313" key="6">
    <source>
        <dbReference type="Proteomes" id="UP001267638"/>
    </source>
</evidence>
<gene>
    <name evidence="5" type="ORF">J2W40_004076</name>
</gene>
<feature type="transmembrane region" description="Helical" evidence="3">
    <location>
        <begin position="441"/>
        <end position="459"/>
    </location>
</feature>
<dbReference type="Pfam" id="PF12146">
    <property type="entry name" value="Hydrolase_4"/>
    <property type="match status" value="1"/>
</dbReference>
<evidence type="ECO:0000256" key="2">
    <source>
        <dbReference type="ARBA" id="ARBA00038115"/>
    </source>
</evidence>
<keyword evidence="3" id="KW-1133">Transmembrane helix</keyword>
<reference evidence="5 6" key="1">
    <citation type="submission" date="2023-07" db="EMBL/GenBank/DDBJ databases">
        <title>Sorghum-associated microbial communities from plants grown in Nebraska, USA.</title>
        <authorList>
            <person name="Schachtman D."/>
        </authorList>
    </citation>
    <scope>NUCLEOTIDE SEQUENCE [LARGE SCALE GENOMIC DNA]</scope>
    <source>
        <strain evidence="5 6">4256</strain>
    </source>
</reference>
<dbReference type="InterPro" id="IPR050261">
    <property type="entry name" value="FrsA_esterase"/>
</dbReference>
<evidence type="ECO:0000256" key="1">
    <source>
        <dbReference type="ARBA" id="ARBA00022801"/>
    </source>
</evidence>
<accession>A0ABU1X6P8</accession>
<name>A0ABU1X6P8_SPHXE</name>
<dbReference type="RefSeq" id="WP_310227741.1">
    <property type="nucleotide sequence ID" value="NZ_JAVDWV010000034.1"/>
</dbReference>
<evidence type="ECO:0000313" key="5">
    <source>
        <dbReference type="EMBL" id="MDR7157228.1"/>
    </source>
</evidence>
<feature type="transmembrane region" description="Helical" evidence="3">
    <location>
        <begin position="331"/>
        <end position="353"/>
    </location>
</feature>
<keyword evidence="3" id="KW-0812">Transmembrane</keyword>